<keyword evidence="2" id="KW-0862">Zinc</keyword>
<evidence type="ECO:0000313" key="8">
    <source>
        <dbReference type="Proteomes" id="UP001501295"/>
    </source>
</evidence>
<dbReference type="InterPro" id="IPR001650">
    <property type="entry name" value="Helicase_C-like"/>
</dbReference>
<dbReference type="Pfam" id="PF00176">
    <property type="entry name" value="SNF2-rel_dom"/>
    <property type="match status" value="1"/>
</dbReference>
<evidence type="ECO:0000313" key="7">
    <source>
        <dbReference type="EMBL" id="GAA4668569.1"/>
    </source>
</evidence>
<proteinExistence type="predicted"/>
<dbReference type="InterPro" id="IPR000330">
    <property type="entry name" value="SNF2_N"/>
</dbReference>
<dbReference type="PANTHER" id="PTHR10799">
    <property type="entry name" value="SNF2/RAD54 HELICASE FAMILY"/>
    <property type="match status" value="1"/>
</dbReference>
<dbReference type="SMART" id="SM00490">
    <property type="entry name" value="HELICc"/>
    <property type="match status" value="1"/>
</dbReference>
<dbReference type="InterPro" id="IPR027417">
    <property type="entry name" value="P-loop_NTPase"/>
</dbReference>
<comment type="caution">
    <text evidence="7">The sequence shown here is derived from an EMBL/GenBank/DDBJ whole genome shotgun (WGS) entry which is preliminary data.</text>
</comment>
<sequence length="1135" mass="123165">MPEVAPLVDATDIIRLVGPGSFSRAKEYVRAGRVLESAWNPSDGVLTGTVQGSGPFPYRCRVALVPGRGDYRVPRQGSCTCPLTQNCKHVAATILQSNSAAVQAASAAQAASPASAASSPSGGPDLDGTSAAAGDGSDWRTSLAGLTGSASPVDARAARMGLYFELREQLRAARGRWEAPKWRTVSAGRVSPDGRFRLGVRPVTLSATNNWVRGGLTWSTLPYQQNRLEMSADHHRWFGQFAALHKSARDNFLPTEEGDWLALDRFASPLLWPLLAEGARLGITFVTGKRETDVTVARSARVTLDLRHADDGGVRVGAGLVIDGAVHPPLACVPGGERAASAAARPEVIGVTGDHGVYVWRADPAPHVLMAPTIEPVRDEQKKMLVGGSEIVVPPTERDAFLTEFYPRLVRSVAVVSGDSSIELPEVLPPRLTLTATYSPGDELDLHWAWRGAGQVEPVGAYEIPAAVRAAVDGELGDRHLKGVVAAEWSASILPSLESLDDLDVVVVGDKPDYRELSGAPALTVTTVETDKRDWFDLGVLVTVDGRTVPFGPLFTALSKKRPKLLLPDKSYLSLLHPAFDELRRLIEEAETLDEWEAGLRINRYQASLWSEFEELADATVQADSWRASVGGLLELAGRLEGESSIPVPSTVRATLRPYQIEGFSWLAFLYDHGLGGVLADDMGLGKTLQTLALFAHAVGASPVGGDARDAPADVSGTPTPRPPFLVVAPTSVVSNWVAEAARFTPDLVVRGVTATEGKTGGTLASLAEGADVIVTSYALFRLDFAAYQRLGWAGLILDEAQFIKNRSSKAHRCAVDLDTPFKLAITGTPLENSLVDLWSLFRVVSPGLLSTGLKFTEDYVKPIAAGGRPELMQTLRRRIRPFLLRRTKERVAADLPEKQEQVLRVDLDPAHRELYDMFLQRERQKLLGLVDDLDRHRFIVFRSLTLLRLLSLDAGLVDEAYDHVPSAKMDALLDELDDVVAGGHRALVFSQFTSYLSRVAARLTERGIDHEYLDGSTLHRADVIARFKEGTAPAFLISLKAGGFGLNLTEADYVFLLDPWWNPATESQAVDRTHRIGQTKNVMVYRMIANDTIEEKVMALQQQKAQLFDAVMDDDEAAFGTALTADDIRGLLEA</sequence>
<keyword evidence="7" id="KW-0347">Helicase</keyword>
<gene>
    <name evidence="7" type="ORF">GCM10025780_09250</name>
</gene>
<evidence type="ECO:0000256" key="2">
    <source>
        <dbReference type="PROSITE-ProRule" id="PRU00325"/>
    </source>
</evidence>
<evidence type="ECO:0000259" key="6">
    <source>
        <dbReference type="PROSITE" id="PS51194"/>
    </source>
</evidence>
<dbReference type="SMART" id="SM00487">
    <property type="entry name" value="DEXDc"/>
    <property type="match status" value="1"/>
</dbReference>
<keyword evidence="1" id="KW-0378">Hydrolase</keyword>
<protein>
    <submittedName>
        <fullName evidence="7">DEAD/DEAH box helicase</fullName>
    </submittedName>
</protein>
<dbReference type="Gene3D" id="3.40.50.300">
    <property type="entry name" value="P-loop containing nucleotide triphosphate hydrolases"/>
    <property type="match status" value="1"/>
</dbReference>
<keyword evidence="7" id="KW-0547">Nucleotide-binding</keyword>
<dbReference type="PROSITE" id="PS51194">
    <property type="entry name" value="HELICASE_CTER"/>
    <property type="match status" value="1"/>
</dbReference>
<keyword evidence="7" id="KW-0067">ATP-binding</keyword>
<dbReference type="PROSITE" id="PS51192">
    <property type="entry name" value="HELICASE_ATP_BIND_1"/>
    <property type="match status" value="1"/>
</dbReference>
<dbReference type="PROSITE" id="PS50966">
    <property type="entry name" value="ZF_SWIM"/>
    <property type="match status" value="1"/>
</dbReference>
<dbReference type="GO" id="GO:0004386">
    <property type="term" value="F:helicase activity"/>
    <property type="evidence" value="ECO:0007669"/>
    <property type="project" value="UniProtKB-KW"/>
</dbReference>
<dbReference type="InterPro" id="IPR038718">
    <property type="entry name" value="SNF2-like_sf"/>
</dbReference>
<dbReference type="CDD" id="cd18793">
    <property type="entry name" value="SF2_C_SNF"/>
    <property type="match status" value="1"/>
</dbReference>
<evidence type="ECO:0000256" key="3">
    <source>
        <dbReference type="SAM" id="MobiDB-lite"/>
    </source>
</evidence>
<keyword evidence="8" id="KW-1185">Reference proteome</keyword>
<feature type="domain" description="Helicase ATP-binding" evidence="5">
    <location>
        <begin position="668"/>
        <end position="848"/>
    </location>
</feature>
<evidence type="ECO:0000259" key="5">
    <source>
        <dbReference type="PROSITE" id="PS51192"/>
    </source>
</evidence>
<dbReference type="InterPro" id="IPR049730">
    <property type="entry name" value="SNF2/RAD54-like_C"/>
</dbReference>
<dbReference type="Pfam" id="PF00271">
    <property type="entry name" value="Helicase_C"/>
    <property type="match status" value="1"/>
</dbReference>
<keyword evidence="2" id="KW-0479">Metal-binding</keyword>
<accession>A0ABP8VQR9</accession>
<dbReference type="RefSeq" id="WP_345373712.1">
    <property type="nucleotide sequence ID" value="NZ_BAABLM010000001.1"/>
</dbReference>
<feature type="domain" description="SWIM-type" evidence="4">
    <location>
        <begin position="71"/>
        <end position="98"/>
    </location>
</feature>
<organism evidence="7 8">
    <name type="scientific">Frondihabitans cladoniiphilus</name>
    <dbReference type="NCBI Taxonomy" id="715785"/>
    <lineage>
        <taxon>Bacteria</taxon>
        <taxon>Bacillati</taxon>
        <taxon>Actinomycetota</taxon>
        <taxon>Actinomycetes</taxon>
        <taxon>Micrococcales</taxon>
        <taxon>Microbacteriaceae</taxon>
        <taxon>Frondihabitans</taxon>
    </lineage>
</organism>
<evidence type="ECO:0000259" key="4">
    <source>
        <dbReference type="PROSITE" id="PS50966"/>
    </source>
</evidence>
<dbReference type="EMBL" id="BAABLM010000001">
    <property type="protein sequence ID" value="GAA4668569.1"/>
    <property type="molecule type" value="Genomic_DNA"/>
</dbReference>
<dbReference type="Gene3D" id="3.40.50.10810">
    <property type="entry name" value="Tandem AAA-ATPase domain"/>
    <property type="match status" value="1"/>
</dbReference>
<evidence type="ECO:0000256" key="1">
    <source>
        <dbReference type="ARBA" id="ARBA00022801"/>
    </source>
</evidence>
<dbReference type="InterPro" id="IPR007527">
    <property type="entry name" value="Znf_SWIM"/>
</dbReference>
<name>A0ABP8VQR9_9MICO</name>
<dbReference type="Proteomes" id="UP001501295">
    <property type="component" value="Unassembled WGS sequence"/>
</dbReference>
<feature type="region of interest" description="Disordered" evidence="3">
    <location>
        <begin position="114"/>
        <end position="134"/>
    </location>
</feature>
<dbReference type="SUPFAM" id="SSF52540">
    <property type="entry name" value="P-loop containing nucleoside triphosphate hydrolases"/>
    <property type="match status" value="2"/>
</dbReference>
<dbReference type="InterPro" id="IPR014001">
    <property type="entry name" value="Helicase_ATP-bd"/>
</dbReference>
<reference evidence="8" key="1">
    <citation type="journal article" date="2019" name="Int. J. Syst. Evol. Microbiol.">
        <title>The Global Catalogue of Microorganisms (GCM) 10K type strain sequencing project: providing services to taxonomists for standard genome sequencing and annotation.</title>
        <authorList>
            <consortium name="The Broad Institute Genomics Platform"/>
            <consortium name="The Broad Institute Genome Sequencing Center for Infectious Disease"/>
            <person name="Wu L."/>
            <person name="Ma J."/>
        </authorList>
    </citation>
    <scope>NUCLEOTIDE SEQUENCE [LARGE SCALE GENOMIC DNA]</scope>
    <source>
        <strain evidence="8">JCM 18956</strain>
    </source>
</reference>
<keyword evidence="2" id="KW-0863">Zinc-finger</keyword>
<feature type="domain" description="Helicase C-terminal" evidence="6">
    <location>
        <begin position="969"/>
        <end position="1117"/>
    </location>
</feature>